<dbReference type="GO" id="GO:0005506">
    <property type="term" value="F:iron ion binding"/>
    <property type="evidence" value="ECO:0007669"/>
    <property type="project" value="InterPro"/>
</dbReference>
<evidence type="ECO:0000256" key="2">
    <source>
        <dbReference type="ARBA" id="ARBA00022964"/>
    </source>
</evidence>
<dbReference type="AlphaFoldDB" id="A0AB39KSB4"/>
<dbReference type="GO" id="GO:0005737">
    <property type="term" value="C:cytoplasm"/>
    <property type="evidence" value="ECO:0007669"/>
    <property type="project" value="TreeGrafter"/>
</dbReference>
<evidence type="ECO:0000259" key="4">
    <source>
        <dbReference type="SMART" id="SM00702"/>
    </source>
</evidence>
<dbReference type="Gene3D" id="2.60.120.620">
    <property type="entry name" value="q2cbj1_9rhob like domain"/>
    <property type="match status" value="1"/>
</dbReference>
<dbReference type="Pfam" id="PF13661">
    <property type="entry name" value="2OG-FeII_Oxy_4"/>
    <property type="match status" value="1"/>
</dbReference>
<gene>
    <name evidence="5" type="ORF">ABOZ73_16990</name>
</gene>
<dbReference type="SMART" id="SM00702">
    <property type="entry name" value="P4Hc"/>
    <property type="match status" value="1"/>
</dbReference>
<dbReference type="GO" id="GO:0031418">
    <property type="term" value="F:L-ascorbic acid binding"/>
    <property type="evidence" value="ECO:0007669"/>
    <property type="project" value="InterPro"/>
</dbReference>
<dbReference type="GO" id="GO:0006449">
    <property type="term" value="P:regulation of translational termination"/>
    <property type="evidence" value="ECO:0007669"/>
    <property type="project" value="TreeGrafter"/>
</dbReference>
<dbReference type="EMBL" id="CP158375">
    <property type="protein sequence ID" value="XDO96447.1"/>
    <property type="molecule type" value="Genomic_DNA"/>
</dbReference>
<keyword evidence="2" id="KW-0223">Dioxygenase</keyword>
<comment type="cofactor">
    <cofactor evidence="1">
        <name>L-ascorbate</name>
        <dbReference type="ChEBI" id="CHEBI:38290"/>
    </cofactor>
</comment>
<dbReference type="InterPro" id="IPR051842">
    <property type="entry name" value="uS12_prolyl_hydroxylase"/>
</dbReference>
<reference evidence="5" key="1">
    <citation type="submission" date="2024-06" db="EMBL/GenBank/DDBJ databases">
        <title>Caulobacter inopinatus, sp. nov.</title>
        <authorList>
            <person name="Donachie S.P."/>
        </authorList>
    </citation>
    <scope>NUCLEOTIDE SEQUENCE</scope>
    <source>
        <strain evidence="5">73W</strain>
    </source>
</reference>
<proteinExistence type="predicted"/>
<accession>A0AB39KSB4</accession>
<dbReference type="PANTHER" id="PTHR12117:SF0">
    <property type="entry name" value="PROLYL 3-HYDROXYLASE OGFOD1"/>
    <property type="match status" value="1"/>
</dbReference>
<evidence type="ECO:0000313" key="5">
    <source>
        <dbReference type="EMBL" id="XDO96447.1"/>
    </source>
</evidence>
<dbReference type="RefSeq" id="WP_369059299.1">
    <property type="nucleotide sequence ID" value="NZ_CP158375.1"/>
</dbReference>
<evidence type="ECO:0000256" key="3">
    <source>
        <dbReference type="ARBA" id="ARBA00023002"/>
    </source>
</evidence>
<name>A0AB39KSB4_9CAUL</name>
<organism evidence="5">
    <name type="scientific">Caulobacter sp. 73W</name>
    <dbReference type="NCBI Taxonomy" id="3161137"/>
    <lineage>
        <taxon>Bacteria</taxon>
        <taxon>Pseudomonadati</taxon>
        <taxon>Pseudomonadota</taxon>
        <taxon>Alphaproteobacteria</taxon>
        <taxon>Caulobacterales</taxon>
        <taxon>Caulobacteraceae</taxon>
        <taxon>Caulobacter</taxon>
    </lineage>
</organism>
<feature type="domain" description="Prolyl 4-hydroxylase alpha subunit" evidence="4">
    <location>
        <begin position="25"/>
        <end position="238"/>
    </location>
</feature>
<keyword evidence="3" id="KW-0560">Oxidoreductase</keyword>
<dbReference type="GO" id="GO:0031543">
    <property type="term" value="F:peptidyl-proline dioxygenase activity"/>
    <property type="evidence" value="ECO:0007669"/>
    <property type="project" value="TreeGrafter"/>
</dbReference>
<dbReference type="InterPro" id="IPR006620">
    <property type="entry name" value="Pro_4_hyd_alph"/>
</dbReference>
<dbReference type="PANTHER" id="PTHR12117">
    <property type="entry name" value="HISTONE ACETYLTRANSFERASE COMPLEX"/>
    <property type="match status" value="1"/>
</dbReference>
<dbReference type="InterPro" id="IPR039558">
    <property type="entry name" value="TPA1/OFD1_N"/>
</dbReference>
<protein>
    <submittedName>
        <fullName evidence="5">2OG-Fe(II) oxygenase family protein</fullName>
    </submittedName>
</protein>
<evidence type="ECO:0000256" key="1">
    <source>
        <dbReference type="ARBA" id="ARBA00001961"/>
    </source>
</evidence>
<sequence>MSTPFALREFAGDEQAAIVERLERSGRVQIPSVLAGDGADRLLAEARERTPFQTVTTNSRGQVDLPQAWLDSLTVEQRREFGQAIHESAAERFQYLYDTYPIWDLQQAGKLKGLWRDLLAFLNGEAFLGLMRTLTGEDRIVMADAQATRYRRGSFLTGHTDHVDGKDRYYAYVLNLTPAWRIEWGGLLMFHGDDGHVAEAFVPAMGALNLLRVPQPHSVSQVSLSAGDDRISVTGWLRGS</sequence>